<evidence type="ECO:0000313" key="1">
    <source>
        <dbReference type="EMBL" id="WYF46773.1"/>
    </source>
</evidence>
<dbReference type="InterPro" id="IPR011856">
    <property type="entry name" value="tRNA_endonuc-like_dom_sf"/>
</dbReference>
<keyword evidence="1" id="KW-0614">Plasmid</keyword>
<reference evidence="1" key="1">
    <citation type="submission" date="2024-03" db="EMBL/GenBank/DDBJ databases">
        <title>Deinococcus weizhi sp. nov., isolated from human skin.</title>
        <authorList>
            <person name="Wei Z."/>
            <person name="Tian F."/>
            <person name="Yang C."/>
            <person name="Xin L.T."/>
            <person name="Wen Z.J."/>
            <person name="Lan K.C."/>
            <person name="Yu L."/>
            <person name="Zhe W."/>
            <person name="Dan F.D."/>
            <person name="Jun W."/>
            <person name="Rui Z."/>
            <person name="Yong X.J."/>
            <person name="Ting Y."/>
            <person name="Wei X."/>
            <person name="Xu Z.G."/>
            <person name="Xin Z."/>
            <person name="Dong F.G."/>
            <person name="Ni X.M."/>
            <person name="Zheng M.G."/>
            <person name="Chun Y."/>
            <person name="Qian W.X."/>
        </authorList>
    </citation>
    <scope>NUCLEOTIDE SEQUENCE</scope>
    <source>
        <strain evidence="1">VB142</strain>
        <plasmid evidence="1">p2</plasmid>
    </source>
</reference>
<organism evidence="1">
    <name type="scientific">Deinococcus sp. VB142</name>
    <dbReference type="NCBI Taxonomy" id="3112952"/>
    <lineage>
        <taxon>Bacteria</taxon>
        <taxon>Thermotogati</taxon>
        <taxon>Deinococcota</taxon>
        <taxon>Deinococci</taxon>
        <taxon>Deinococcales</taxon>
        <taxon>Deinococcaceae</taxon>
        <taxon>Deinococcus</taxon>
    </lineage>
</organism>
<name>A0AAU6Q906_9DEIO</name>
<dbReference type="Gene3D" id="3.40.1350.10">
    <property type="match status" value="1"/>
</dbReference>
<protein>
    <recommendedName>
        <fullName evidence="2">VRR-NUC domain-containing protein</fullName>
    </recommendedName>
</protein>
<dbReference type="RefSeq" id="WP_339098285.1">
    <property type="nucleotide sequence ID" value="NZ_CP149785.1"/>
</dbReference>
<accession>A0AAU6Q906</accession>
<proteinExistence type="predicted"/>
<evidence type="ECO:0008006" key="2">
    <source>
        <dbReference type="Google" id="ProtNLM"/>
    </source>
</evidence>
<sequence length="132" mass="14560">MTRLAPELRPASEAEVEGGLNALFLRYGWYPVKTDAGQVTRGGRTRKRGHIESGFPDMTYLLALPGTGLCLAALVETKTEKGKLRPSQVEMHRKLQQQYGLTPHVVRDAAEAMNLIQQARHLVGVLKAQVTP</sequence>
<geneLocation type="plasmid" evidence="1">
    <name>p2</name>
</geneLocation>
<gene>
    <name evidence="1" type="ORF">WDJ50_18590</name>
</gene>
<dbReference type="AlphaFoldDB" id="A0AAU6Q906"/>
<dbReference type="EMBL" id="CP149785">
    <property type="protein sequence ID" value="WYF46773.1"/>
    <property type="molecule type" value="Genomic_DNA"/>
</dbReference>
<dbReference type="GO" id="GO:0003676">
    <property type="term" value="F:nucleic acid binding"/>
    <property type="evidence" value="ECO:0007669"/>
    <property type="project" value="InterPro"/>
</dbReference>